<evidence type="ECO:0000256" key="1">
    <source>
        <dbReference type="SAM" id="SignalP"/>
    </source>
</evidence>
<proteinExistence type="predicted"/>
<name>A0A1I4VMD9_9FLAO</name>
<dbReference type="Proteomes" id="UP000199149">
    <property type="component" value="Unassembled WGS sequence"/>
</dbReference>
<protein>
    <submittedName>
        <fullName evidence="3">Lipocalin-like domain-containing protein</fullName>
    </submittedName>
</protein>
<dbReference type="EMBL" id="FOUZ01000005">
    <property type="protein sequence ID" value="SFN02421.1"/>
    <property type="molecule type" value="Genomic_DNA"/>
</dbReference>
<evidence type="ECO:0000313" key="4">
    <source>
        <dbReference type="Proteomes" id="UP000199149"/>
    </source>
</evidence>
<evidence type="ECO:0000259" key="2">
    <source>
        <dbReference type="Pfam" id="PF13648"/>
    </source>
</evidence>
<dbReference type="Pfam" id="PF13648">
    <property type="entry name" value="Lipocalin_4"/>
    <property type="match status" value="1"/>
</dbReference>
<evidence type="ECO:0000313" key="3">
    <source>
        <dbReference type="EMBL" id="SFN02421.1"/>
    </source>
</evidence>
<organism evidence="3 4">
    <name type="scientific">Algoriella xinjiangensis</name>
    <dbReference type="NCBI Taxonomy" id="684065"/>
    <lineage>
        <taxon>Bacteria</taxon>
        <taxon>Pseudomonadati</taxon>
        <taxon>Bacteroidota</taxon>
        <taxon>Flavobacteriia</taxon>
        <taxon>Flavobacteriales</taxon>
        <taxon>Weeksellaceae</taxon>
        <taxon>Algoriella</taxon>
    </lineage>
</organism>
<feature type="signal peptide" evidence="1">
    <location>
        <begin position="1"/>
        <end position="18"/>
    </location>
</feature>
<reference evidence="4" key="1">
    <citation type="submission" date="2016-10" db="EMBL/GenBank/DDBJ databases">
        <authorList>
            <person name="Varghese N."/>
            <person name="Submissions S."/>
        </authorList>
    </citation>
    <scope>NUCLEOTIDE SEQUENCE [LARGE SCALE GENOMIC DNA]</scope>
    <source>
        <strain evidence="4">XJ109</strain>
    </source>
</reference>
<feature type="chain" id="PRO_5011453435" evidence="1">
    <location>
        <begin position="19"/>
        <end position="149"/>
    </location>
</feature>
<sequence length="149" mass="17656">MKKQLVIFFLVVSSSLFAQSIKQNDVVGFWKLKESGFFEDGKKVNKDFDNCRLLRNYSIWDNGYAIYSYFEGSNGDCFPSEPRLTNWRLIDNRIQFYINDDVLEEKIVKLNNDNSITLETYRKEKIVDDDKFFEKIANTISYDIIEKIE</sequence>
<feature type="domain" description="Lipocalin-like" evidence="2">
    <location>
        <begin position="27"/>
        <end position="113"/>
    </location>
</feature>
<keyword evidence="1" id="KW-0732">Signal</keyword>
<keyword evidence="4" id="KW-1185">Reference proteome</keyword>
<dbReference type="OrthoDB" id="709567at2"/>
<dbReference type="InterPro" id="IPR024311">
    <property type="entry name" value="Lipocalin-like"/>
</dbReference>
<gene>
    <name evidence="3" type="ORF">SAMN05421738_105214</name>
</gene>
<dbReference type="AlphaFoldDB" id="A0A1I4VMD9"/>
<accession>A0A1I4VMD9</accession>
<dbReference type="RefSeq" id="WP_092907682.1">
    <property type="nucleotide sequence ID" value="NZ_FOUZ01000005.1"/>
</dbReference>